<evidence type="ECO:0000256" key="4">
    <source>
        <dbReference type="ARBA" id="ARBA00023163"/>
    </source>
</evidence>
<keyword evidence="3" id="KW-0238">DNA-binding</keyword>
<dbReference type="PRINTS" id="PR00039">
    <property type="entry name" value="HTHLYSR"/>
</dbReference>
<dbReference type="InterPro" id="IPR000847">
    <property type="entry name" value="LysR_HTH_N"/>
</dbReference>
<dbReference type="InterPro" id="IPR036390">
    <property type="entry name" value="WH_DNA-bd_sf"/>
</dbReference>
<dbReference type="Proteomes" id="UP001621714">
    <property type="component" value="Unassembled WGS sequence"/>
</dbReference>
<comment type="similarity">
    <text evidence="1">Belongs to the LysR transcriptional regulatory family.</text>
</comment>
<dbReference type="Gene3D" id="1.10.10.10">
    <property type="entry name" value="Winged helix-like DNA-binding domain superfamily/Winged helix DNA-binding domain"/>
    <property type="match status" value="1"/>
</dbReference>
<reference evidence="6 7" key="1">
    <citation type="submission" date="2024-02" db="EMBL/GenBank/DDBJ databases">
        <title>Marinospirillum sp. MEB 164 isolated from Lonar lake sediment.</title>
        <authorList>
            <person name="Joshi A."/>
            <person name="Thite S."/>
        </authorList>
    </citation>
    <scope>NUCLEOTIDE SEQUENCE [LARGE SCALE GENOMIC DNA]</scope>
    <source>
        <strain evidence="6 7">MEB164</strain>
    </source>
</reference>
<dbReference type="SUPFAM" id="SSF53850">
    <property type="entry name" value="Periplasmic binding protein-like II"/>
    <property type="match status" value="1"/>
</dbReference>
<name>A0ABW8PZU3_9GAMM</name>
<evidence type="ECO:0000313" key="6">
    <source>
        <dbReference type="EMBL" id="MFK7161821.1"/>
    </source>
</evidence>
<dbReference type="RefSeq" id="WP_405341394.1">
    <property type="nucleotide sequence ID" value="NZ_JBANFI010000010.1"/>
</dbReference>
<dbReference type="PROSITE" id="PS50931">
    <property type="entry name" value="HTH_LYSR"/>
    <property type="match status" value="1"/>
</dbReference>
<feature type="domain" description="HTH lysR-type" evidence="5">
    <location>
        <begin position="1"/>
        <end position="58"/>
    </location>
</feature>
<keyword evidence="2" id="KW-0805">Transcription regulation</keyword>
<dbReference type="SUPFAM" id="SSF46785">
    <property type="entry name" value="Winged helix' DNA-binding domain"/>
    <property type="match status" value="1"/>
</dbReference>
<dbReference type="InterPro" id="IPR036388">
    <property type="entry name" value="WH-like_DNA-bd_sf"/>
</dbReference>
<dbReference type="CDD" id="cd08430">
    <property type="entry name" value="PBP2_IlvY"/>
    <property type="match status" value="1"/>
</dbReference>
<keyword evidence="7" id="KW-1185">Reference proteome</keyword>
<dbReference type="InterPro" id="IPR037404">
    <property type="entry name" value="IlvY_PBP2"/>
</dbReference>
<evidence type="ECO:0000313" key="7">
    <source>
        <dbReference type="Proteomes" id="UP001621714"/>
    </source>
</evidence>
<gene>
    <name evidence="6" type="primary">ilvY</name>
    <name evidence="6" type="ORF">V6U78_12325</name>
</gene>
<dbReference type="Pfam" id="PF03466">
    <property type="entry name" value="LysR_substrate"/>
    <property type="match status" value="1"/>
</dbReference>
<protein>
    <submittedName>
        <fullName evidence="6">HTH-type transcriptional activator IlvY</fullName>
    </submittedName>
</protein>
<accession>A0ABW8PZU3</accession>
<evidence type="ECO:0000256" key="2">
    <source>
        <dbReference type="ARBA" id="ARBA00023015"/>
    </source>
</evidence>
<dbReference type="InterPro" id="IPR005119">
    <property type="entry name" value="LysR_subst-bd"/>
</dbReference>
<dbReference type="PANTHER" id="PTHR30126:SF81">
    <property type="entry name" value="HTH-TYPE TRANSCRIPTIONAL REGULATOR ILVY"/>
    <property type="match status" value="1"/>
</dbReference>
<dbReference type="NCBIfam" id="NF008722">
    <property type="entry name" value="PRK11716.1"/>
    <property type="match status" value="1"/>
</dbReference>
<dbReference type="Pfam" id="PF00126">
    <property type="entry name" value="HTH_1"/>
    <property type="match status" value="1"/>
</dbReference>
<dbReference type="PANTHER" id="PTHR30126">
    <property type="entry name" value="HTH-TYPE TRANSCRIPTIONAL REGULATOR"/>
    <property type="match status" value="1"/>
</dbReference>
<dbReference type="Gene3D" id="3.40.190.290">
    <property type="match status" value="1"/>
</dbReference>
<sequence length="299" mass="33606">MEHRLLRHFLALVETLHFSRASEMVHLSPSALSRSIQQLEARLGTQLFVRDNRHVELTPAGRLCAEYARDALHQWDSLKNRLQAQAQELQGEISVYCSVTASYSFLYPLLDRFRARYPLVEIKLHTGDPAVALQHVIQGEEDIAIAARPDQLPPAVAFRSIGLSPLVFIAPRQEPMIDRLLGQELKDIDWSQLPMILSEQGLGRQRVDAWFRQKALKPKIYAQVSGNEAIVSMVSLGLGVGVVPQIVLDNSPLIDRVKILPVTPHLAAYDVGVALLKRKLHNPLIQAFWDLIDEPAEHP</sequence>
<proteinExistence type="inferred from homology"/>
<evidence type="ECO:0000259" key="5">
    <source>
        <dbReference type="PROSITE" id="PS50931"/>
    </source>
</evidence>
<organism evidence="6 7">
    <name type="scientific">Marinospirillum alkalitolerans</name>
    <dbReference type="NCBI Taxonomy" id="3123374"/>
    <lineage>
        <taxon>Bacteria</taxon>
        <taxon>Pseudomonadati</taxon>
        <taxon>Pseudomonadota</taxon>
        <taxon>Gammaproteobacteria</taxon>
        <taxon>Oceanospirillales</taxon>
        <taxon>Oceanospirillaceae</taxon>
        <taxon>Marinospirillum</taxon>
    </lineage>
</organism>
<comment type="caution">
    <text evidence="6">The sequence shown here is derived from an EMBL/GenBank/DDBJ whole genome shotgun (WGS) entry which is preliminary data.</text>
</comment>
<dbReference type="EMBL" id="JBANFI010000010">
    <property type="protein sequence ID" value="MFK7161821.1"/>
    <property type="molecule type" value="Genomic_DNA"/>
</dbReference>
<evidence type="ECO:0000256" key="3">
    <source>
        <dbReference type="ARBA" id="ARBA00023125"/>
    </source>
</evidence>
<evidence type="ECO:0000256" key="1">
    <source>
        <dbReference type="ARBA" id="ARBA00009437"/>
    </source>
</evidence>
<keyword evidence="4" id="KW-0804">Transcription</keyword>